<organism evidence="1">
    <name type="scientific">marine sediment metagenome</name>
    <dbReference type="NCBI Taxonomy" id="412755"/>
    <lineage>
        <taxon>unclassified sequences</taxon>
        <taxon>metagenomes</taxon>
        <taxon>ecological metagenomes</taxon>
    </lineage>
</organism>
<sequence length="68" mass="7585">AMTKSWTTWSRAFPEIKESKLQKDMRTVSVVIIPIINPGLGKVGLSNAGPATRSDLLYRLCLLKMRPV</sequence>
<dbReference type="AlphaFoldDB" id="X1EML6"/>
<gene>
    <name evidence="1" type="ORF">S01H4_53518</name>
</gene>
<reference evidence="1" key="1">
    <citation type="journal article" date="2014" name="Front. Microbiol.">
        <title>High frequency of phylogenetically diverse reductive dehalogenase-homologous genes in deep subseafloor sedimentary metagenomes.</title>
        <authorList>
            <person name="Kawai M."/>
            <person name="Futagami T."/>
            <person name="Toyoda A."/>
            <person name="Takaki Y."/>
            <person name="Nishi S."/>
            <person name="Hori S."/>
            <person name="Arai W."/>
            <person name="Tsubouchi T."/>
            <person name="Morono Y."/>
            <person name="Uchiyama I."/>
            <person name="Ito T."/>
            <person name="Fujiyama A."/>
            <person name="Inagaki F."/>
            <person name="Takami H."/>
        </authorList>
    </citation>
    <scope>NUCLEOTIDE SEQUENCE</scope>
    <source>
        <strain evidence="1">Expedition CK06-06</strain>
    </source>
</reference>
<dbReference type="EMBL" id="BART01030707">
    <property type="protein sequence ID" value="GAH18364.1"/>
    <property type="molecule type" value="Genomic_DNA"/>
</dbReference>
<evidence type="ECO:0000313" key="1">
    <source>
        <dbReference type="EMBL" id="GAH18364.1"/>
    </source>
</evidence>
<feature type="non-terminal residue" evidence="1">
    <location>
        <position position="1"/>
    </location>
</feature>
<name>X1EML6_9ZZZZ</name>
<accession>X1EML6</accession>
<proteinExistence type="predicted"/>
<comment type="caution">
    <text evidence="1">The sequence shown here is derived from an EMBL/GenBank/DDBJ whole genome shotgun (WGS) entry which is preliminary data.</text>
</comment>
<protein>
    <submittedName>
        <fullName evidence="1">Uncharacterized protein</fullName>
    </submittedName>
</protein>